<feature type="domain" description="Restriction of telomere capping protein 4 C-terminal" evidence="3">
    <location>
        <begin position="333"/>
        <end position="473"/>
    </location>
</feature>
<dbReference type="EMBL" id="JACAZH010000029">
    <property type="protein sequence ID" value="KAF7340819.1"/>
    <property type="molecule type" value="Genomic_DNA"/>
</dbReference>
<feature type="compositionally biased region" description="Basic residues" evidence="2">
    <location>
        <begin position="144"/>
        <end position="154"/>
    </location>
</feature>
<proteinExistence type="predicted"/>
<dbReference type="AlphaFoldDB" id="A0A8H6XI25"/>
<evidence type="ECO:0000313" key="5">
    <source>
        <dbReference type="Proteomes" id="UP000623467"/>
    </source>
</evidence>
<feature type="compositionally biased region" description="Basic and acidic residues" evidence="2">
    <location>
        <begin position="97"/>
        <end position="120"/>
    </location>
</feature>
<keyword evidence="5" id="KW-1185">Reference proteome</keyword>
<feature type="region of interest" description="Disordered" evidence="2">
    <location>
        <begin position="498"/>
        <end position="521"/>
    </location>
</feature>
<protein>
    <recommendedName>
        <fullName evidence="3">Restriction of telomere capping protein 4 C-terminal domain-containing protein</fullName>
    </recommendedName>
</protein>
<name>A0A8H6XI25_9AGAR</name>
<reference evidence="4" key="1">
    <citation type="submission" date="2020-05" db="EMBL/GenBank/DDBJ databases">
        <title>Mycena genomes resolve the evolution of fungal bioluminescence.</title>
        <authorList>
            <person name="Tsai I.J."/>
        </authorList>
    </citation>
    <scope>NUCLEOTIDE SEQUENCE</scope>
    <source>
        <strain evidence="4">160909Yilan</strain>
    </source>
</reference>
<dbReference type="SMART" id="SM01312">
    <property type="entry name" value="RTC4"/>
    <property type="match status" value="1"/>
</dbReference>
<feature type="compositionally biased region" description="Acidic residues" evidence="2">
    <location>
        <begin position="121"/>
        <end position="133"/>
    </location>
</feature>
<gene>
    <name evidence="4" type="ORF">MSAN_02111200</name>
</gene>
<evidence type="ECO:0000256" key="2">
    <source>
        <dbReference type="SAM" id="MobiDB-lite"/>
    </source>
</evidence>
<feature type="region of interest" description="Disordered" evidence="2">
    <location>
        <begin position="557"/>
        <end position="667"/>
    </location>
</feature>
<organism evidence="4 5">
    <name type="scientific">Mycena sanguinolenta</name>
    <dbReference type="NCBI Taxonomy" id="230812"/>
    <lineage>
        <taxon>Eukaryota</taxon>
        <taxon>Fungi</taxon>
        <taxon>Dikarya</taxon>
        <taxon>Basidiomycota</taxon>
        <taxon>Agaricomycotina</taxon>
        <taxon>Agaricomycetes</taxon>
        <taxon>Agaricomycetidae</taxon>
        <taxon>Agaricales</taxon>
        <taxon>Marasmiineae</taxon>
        <taxon>Mycenaceae</taxon>
        <taxon>Mycena</taxon>
    </lineage>
</organism>
<accession>A0A8H6XI25</accession>
<evidence type="ECO:0000259" key="3">
    <source>
        <dbReference type="SMART" id="SM01312"/>
    </source>
</evidence>
<dbReference type="OrthoDB" id="2686745at2759"/>
<evidence type="ECO:0000313" key="4">
    <source>
        <dbReference type="EMBL" id="KAF7340819.1"/>
    </source>
</evidence>
<comment type="caution">
    <text evidence="4">The sequence shown here is derived from an EMBL/GenBank/DDBJ whole genome shotgun (WGS) entry which is preliminary data.</text>
</comment>
<sequence length="667" mass="75222">MANKSKKTAKVALTHTEEMHRMREQIKKQDEKIAMLERERDAARAAGAKKKDLIPRPKGDEIATIAPFFARFEGFWPVHDIIGTYLLNMQNRRRRDLKKEKEADERDARGEGSDNDHDSASDDDNESDAENSDEDARTPIPPKSKPRPKRVVAKKRIDSASDAENVEDADNEDGNEHDVGEQARDVENGGGQTKRKASDTPIIAPPPKKIKTTTATSSVMATPLLPSSGSGVELSYCPATDCLDELPSEPSPRIISLLLYRQDLHREFGSSAPGIEYTNLEICAAIRQESNLERFYKLGRANKWPQTLDLANIVFRVLALGEYLDAMIRNPELLAKSQIWEAFVKSIDSKIFEFSNSSRKADYTYAMLARRCGYYGPRGQFLINSTIARMLSQEENALGYALYDTLNRLLHHSNNHDQYDRDSELIDINAFTFFILTPFAATILISEDMNVDLDHANDIRDASAEFGEIVQHDYANNQLLFSLHAENMRQMGSGRIFFRPPQHRRAPEPFPASHIKREEPSMSRNSKLSLADFIQVRLFSQVFVLALLCPIHSSALQKKPSKLQNKPPLVRKSEQLPQDDVPGPEIEEENEKSKLKEGLVKGNKSKKSKKNETLSLDDFDEPDLLPPKKKSKKEVAELTPPKPRTKKDNPIKSDYGTRAKKAKAAES</sequence>
<feature type="coiled-coil region" evidence="1">
    <location>
        <begin position="19"/>
        <end position="46"/>
    </location>
</feature>
<feature type="compositionally biased region" description="Basic and acidic residues" evidence="2">
    <location>
        <begin position="646"/>
        <end position="667"/>
    </location>
</feature>
<keyword evidence="1" id="KW-0175">Coiled coil</keyword>
<feature type="region of interest" description="Disordered" evidence="2">
    <location>
        <begin position="96"/>
        <end position="210"/>
    </location>
</feature>
<dbReference type="InterPro" id="IPR028094">
    <property type="entry name" value="RTC4_C"/>
</dbReference>
<evidence type="ECO:0000256" key="1">
    <source>
        <dbReference type="SAM" id="Coils"/>
    </source>
</evidence>
<dbReference type="Pfam" id="PF14474">
    <property type="entry name" value="RTC4"/>
    <property type="match status" value="1"/>
</dbReference>
<dbReference type="Proteomes" id="UP000623467">
    <property type="component" value="Unassembled WGS sequence"/>
</dbReference>
<feature type="compositionally biased region" description="Acidic residues" evidence="2">
    <location>
        <begin position="164"/>
        <end position="173"/>
    </location>
</feature>
<feature type="compositionally biased region" description="Basic and acidic residues" evidence="2">
    <location>
        <begin position="174"/>
        <end position="187"/>
    </location>
</feature>